<dbReference type="Proteomes" id="UP000635565">
    <property type="component" value="Unassembled WGS sequence"/>
</dbReference>
<dbReference type="InterPro" id="IPR055170">
    <property type="entry name" value="GFO_IDH_MocA-like_dom"/>
</dbReference>
<proteinExistence type="predicted"/>
<keyword evidence="5" id="KW-1185">Reference proteome</keyword>
<dbReference type="InterPro" id="IPR036291">
    <property type="entry name" value="NAD(P)-bd_dom_sf"/>
</dbReference>
<protein>
    <recommendedName>
        <fullName evidence="6">Oxidoreductase</fullName>
    </recommendedName>
</protein>
<dbReference type="Gene3D" id="3.30.360.10">
    <property type="entry name" value="Dihydrodipicolinate Reductase, domain 2"/>
    <property type="match status" value="1"/>
</dbReference>
<dbReference type="InterPro" id="IPR050463">
    <property type="entry name" value="Gfo/Idh/MocA_oxidrdct_glycsds"/>
</dbReference>
<organism evidence="4 5">
    <name type="scientific">Dictyobacter formicarum</name>
    <dbReference type="NCBI Taxonomy" id="2778368"/>
    <lineage>
        <taxon>Bacteria</taxon>
        <taxon>Bacillati</taxon>
        <taxon>Chloroflexota</taxon>
        <taxon>Ktedonobacteria</taxon>
        <taxon>Ktedonobacterales</taxon>
        <taxon>Dictyobacteraceae</taxon>
        <taxon>Dictyobacter</taxon>
    </lineage>
</organism>
<dbReference type="InterPro" id="IPR000683">
    <property type="entry name" value="Gfo/Idh/MocA-like_OxRdtase_N"/>
</dbReference>
<evidence type="ECO:0000256" key="1">
    <source>
        <dbReference type="ARBA" id="ARBA00023002"/>
    </source>
</evidence>
<evidence type="ECO:0000313" key="5">
    <source>
        <dbReference type="Proteomes" id="UP000635565"/>
    </source>
</evidence>
<accession>A0ABQ3VEQ9</accession>
<reference evidence="4 5" key="1">
    <citation type="journal article" date="2021" name="Int. J. Syst. Evol. Microbiol.">
        <title>Reticulibacter mediterranei gen. nov., sp. nov., within the new family Reticulibacteraceae fam. nov., and Ktedonospora formicarum gen. nov., sp. nov., Ktedonobacter robiniae sp. nov., Dictyobacter formicarum sp. nov. and Dictyobacter arantiisoli sp. nov., belonging to the class Ktedonobacteria.</title>
        <authorList>
            <person name="Yabe S."/>
            <person name="Zheng Y."/>
            <person name="Wang C.M."/>
            <person name="Sakai Y."/>
            <person name="Abe K."/>
            <person name="Yokota A."/>
            <person name="Donadio S."/>
            <person name="Cavaletti L."/>
            <person name="Monciardini P."/>
        </authorList>
    </citation>
    <scope>NUCLEOTIDE SEQUENCE [LARGE SCALE GENOMIC DNA]</scope>
    <source>
        <strain evidence="4 5">SOSP1-9</strain>
    </source>
</reference>
<dbReference type="Gene3D" id="3.40.50.720">
    <property type="entry name" value="NAD(P)-binding Rossmann-like Domain"/>
    <property type="match status" value="1"/>
</dbReference>
<comment type="caution">
    <text evidence="4">The sequence shown here is derived from an EMBL/GenBank/DDBJ whole genome shotgun (WGS) entry which is preliminary data.</text>
</comment>
<evidence type="ECO:0008006" key="6">
    <source>
        <dbReference type="Google" id="ProtNLM"/>
    </source>
</evidence>
<gene>
    <name evidence="4" type="ORF">KSZ_16320</name>
</gene>
<dbReference type="Pfam" id="PF22725">
    <property type="entry name" value="GFO_IDH_MocA_C3"/>
    <property type="match status" value="1"/>
</dbReference>
<dbReference type="PANTHER" id="PTHR43818:SF11">
    <property type="entry name" value="BCDNA.GH03377"/>
    <property type="match status" value="1"/>
</dbReference>
<dbReference type="Pfam" id="PF01408">
    <property type="entry name" value="GFO_IDH_MocA"/>
    <property type="match status" value="1"/>
</dbReference>
<feature type="domain" description="Gfo/Idh/MocA-like oxidoreductase N-terminal" evidence="2">
    <location>
        <begin position="8"/>
        <end position="122"/>
    </location>
</feature>
<name>A0ABQ3VEQ9_9CHLR</name>
<evidence type="ECO:0000313" key="4">
    <source>
        <dbReference type="EMBL" id="GHO83626.1"/>
    </source>
</evidence>
<dbReference type="EMBL" id="BNJJ01000004">
    <property type="protein sequence ID" value="GHO83626.1"/>
    <property type="molecule type" value="Genomic_DNA"/>
</dbReference>
<feature type="domain" description="GFO/IDH/MocA-like oxidoreductase" evidence="3">
    <location>
        <begin position="132"/>
        <end position="251"/>
    </location>
</feature>
<dbReference type="SUPFAM" id="SSF55347">
    <property type="entry name" value="Glyceraldehyde-3-phosphate dehydrogenase-like, C-terminal domain"/>
    <property type="match status" value="1"/>
</dbReference>
<evidence type="ECO:0000259" key="3">
    <source>
        <dbReference type="Pfam" id="PF22725"/>
    </source>
</evidence>
<evidence type="ECO:0000259" key="2">
    <source>
        <dbReference type="Pfam" id="PF01408"/>
    </source>
</evidence>
<dbReference type="SUPFAM" id="SSF51735">
    <property type="entry name" value="NAD(P)-binding Rossmann-fold domains"/>
    <property type="match status" value="1"/>
</dbReference>
<dbReference type="RefSeq" id="WP_201361291.1">
    <property type="nucleotide sequence ID" value="NZ_BNJJ01000004.1"/>
</dbReference>
<keyword evidence="1" id="KW-0560">Oxidoreductase</keyword>
<sequence length="368" mass="40623">MKKQPGLGIVGYGGFGEFTAQVYAQMPQVRIVAITDVDAARRESAAERYHARAYADLTALLADPEVDIVVINTPPWLHASQAMAAADAGKHIFLEKPLATALDDADILLAKLKERQAHLTIDYVLRHVPVYETLLKVTNSGLLGTVTYMRLENVASNEALHDQHWFWQRSYSGGIFIEHGVHFFDLCNQISGTHPVHVSGAAHRGPNDRQDRVMAAVTYANGTLANFYHAFDRPAILEQTTLRVVLERGSIIVTGWIPDHLELEGTLPTEQYSQLESLLGVPLTVRDVPAPVGITGATAGHLVQATLDRADRNADYVEAVRRGMADFVMQIQQHDYTPLVTLQDAYESFRLAFLAQRSIDDGCSLDIC</sequence>
<dbReference type="PANTHER" id="PTHR43818">
    <property type="entry name" value="BCDNA.GH03377"/>
    <property type="match status" value="1"/>
</dbReference>